<comment type="caution">
    <text evidence="3">The sequence shown here is derived from an EMBL/GenBank/DDBJ whole genome shotgun (WGS) entry which is preliminary data.</text>
</comment>
<sequence>MDHHEVKPPLSFRLRRRPDGIDKQGMESVSTGGDSRDMMQHIDASSRSSTMSISMRSSGGGNSPIASPATVRSNERRKVQIPQGIVSVVEPSSLVAHPHKINPRIQELTINKLKYDALGLVGRDKEVTILKERCDRALNDTIKELIVIKGTSGLGKSSLTKTVEEQISGSDKGIVGRGKFNLESSSQPYSGLVDALNQLYRDALVADGETEQMKKQLALELGDDRTLLAALIPALETLAPADFLVSHRSGLIQELYNPDAEQAKWKNAFKVFIRVLCQHCSPLVIILDDLQWADRSSLGVIEDLLSDPFNKESLMIIGTFRSDEVDPEDTLSTVLQTLEKKKKKFHFDMTHIEPKNLDADGVHEIIMALLGMDDKDATRGLAKTCFKRTLGNPNFVVQFIAMLEEEQLISFNLGLLKWVWDDKAIEDGTMSTENVVDLLQLRMKKLSSDLRLLIQYAACLGSTFDPSVLALLWEKHGSSIRGATEEDPTMVLLAKLEESNFVERDGEYYRWVHDKVQEAALEMEEAQRSSFYFEVGYTLLNDLPDDKRELLLFVVTNLIDKSNVHGRLEFAQLNLRAAEKAQRLSAFYSGAKYAAKTIEMLPNERWNEHRELALNAYTMGAEMEVATGNVEIAEEYCDVILKRDDYTALEKFRLYMVKINILCFVNVRYREAIDFSLEVLKEFGCKLVENRVLLPLHVVRSVQKTIKLAKKTTKAEYRALKPSDDVKLEATMTILGRMNYACAQSARPLLLALSTTKMVNMTLKHGLFSFSGAAQCLLGMVSLAALGDAQSATYFAETGVLMQKSIPSKHFVATTMLVSHHLILPWSSPLASCRPMLLDGYTEGMRTGNHSDGIWCLISYTILIPIQMGMRLQTIDAYMQTYFRVVEDLQQSDHADGMRLGCQVVSDLMGESDQTSVISTNTVLSDEDGIKAKNRRAMLSLANYMSMVYFGDFEEAARLSLTIGGAYRNHFKGDSMGIFESFLRGVALFAMARKTKKRIYRKPATKILRFMAKLRKQGNPNAHPYYTLLSAEQAGLNKDTNRAKSLYQETIVYAARTGQLNHAALANERYSDFLLNELHDSAEAKYRMDEAIRFYEDWGAYAKVDGLKGSSQF</sequence>
<dbReference type="InterPro" id="IPR027417">
    <property type="entry name" value="P-loop_NTPase"/>
</dbReference>
<dbReference type="PANTHER" id="PTHR43642:SF1">
    <property type="entry name" value="HYBRID SIGNAL TRANSDUCTION HISTIDINE KINASE G"/>
    <property type="match status" value="1"/>
</dbReference>
<feature type="domain" description="Orc1-like AAA ATPase" evidence="2">
    <location>
        <begin position="120"/>
        <end position="317"/>
    </location>
</feature>
<dbReference type="Proteomes" id="UP001295423">
    <property type="component" value="Unassembled WGS sequence"/>
</dbReference>
<proteinExistence type="predicted"/>
<dbReference type="Pfam" id="PF13191">
    <property type="entry name" value="AAA_16"/>
    <property type="match status" value="1"/>
</dbReference>
<name>A0AAD2CRX6_9STRA</name>
<dbReference type="PANTHER" id="PTHR43642">
    <property type="entry name" value="HYBRID SIGNAL TRANSDUCTION HISTIDINE KINASE G"/>
    <property type="match status" value="1"/>
</dbReference>
<accession>A0AAD2CRX6</accession>
<gene>
    <name evidence="3" type="ORF">CYCCA115_LOCUS7342</name>
</gene>
<evidence type="ECO:0000313" key="3">
    <source>
        <dbReference type="EMBL" id="CAJ1941079.1"/>
    </source>
</evidence>
<dbReference type="Gene3D" id="3.40.50.300">
    <property type="entry name" value="P-loop containing nucleotide triphosphate hydrolases"/>
    <property type="match status" value="1"/>
</dbReference>
<evidence type="ECO:0000313" key="4">
    <source>
        <dbReference type="Proteomes" id="UP001295423"/>
    </source>
</evidence>
<keyword evidence="4" id="KW-1185">Reference proteome</keyword>
<dbReference type="EMBL" id="CAKOGP040001001">
    <property type="protein sequence ID" value="CAJ1941079.1"/>
    <property type="molecule type" value="Genomic_DNA"/>
</dbReference>
<feature type="region of interest" description="Disordered" evidence="1">
    <location>
        <begin position="1"/>
        <end position="77"/>
    </location>
</feature>
<dbReference type="AlphaFoldDB" id="A0AAD2CRX6"/>
<dbReference type="InterPro" id="IPR041664">
    <property type="entry name" value="AAA_16"/>
</dbReference>
<evidence type="ECO:0000259" key="2">
    <source>
        <dbReference type="Pfam" id="PF13191"/>
    </source>
</evidence>
<reference evidence="3" key="1">
    <citation type="submission" date="2023-08" db="EMBL/GenBank/DDBJ databases">
        <authorList>
            <person name="Audoor S."/>
            <person name="Bilcke G."/>
        </authorList>
    </citation>
    <scope>NUCLEOTIDE SEQUENCE</scope>
</reference>
<evidence type="ECO:0000256" key="1">
    <source>
        <dbReference type="SAM" id="MobiDB-lite"/>
    </source>
</evidence>
<dbReference type="InterPro" id="IPR053159">
    <property type="entry name" value="Hybrid_Histidine_Kinase"/>
</dbReference>
<dbReference type="SUPFAM" id="SSF52540">
    <property type="entry name" value="P-loop containing nucleoside triphosphate hydrolases"/>
    <property type="match status" value="1"/>
</dbReference>
<protein>
    <recommendedName>
        <fullName evidence="2">Orc1-like AAA ATPase domain-containing protein</fullName>
    </recommendedName>
</protein>
<feature type="compositionally biased region" description="Low complexity" evidence="1">
    <location>
        <begin position="45"/>
        <end position="57"/>
    </location>
</feature>
<organism evidence="3 4">
    <name type="scientific">Cylindrotheca closterium</name>
    <dbReference type="NCBI Taxonomy" id="2856"/>
    <lineage>
        <taxon>Eukaryota</taxon>
        <taxon>Sar</taxon>
        <taxon>Stramenopiles</taxon>
        <taxon>Ochrophyta</taxon>
        <taxon>Bacillariophyta</taxon>
        <taxon>Bacillariophyceae</taxon>
        <taxon>Bacillariophycidae</taxon>
        <taxon>Bacillariales</taxon>
        <taxon>Bacillariaceae</taxon>
        <taxon>Cylindrotheca</taxon>
    </lineage>
</organism>